<dbReference type="Proteomes" id="UP000249464">
    <property type="component" value="Unassembled WGS sequence"/>
</dbReference>
<organism evidence="2 3">
    <name type="scientific">Microbotryum silenes-dioicae</name>
    <dbReference type="NCBI Taxonomy" id="796604"/>
    <lineage>
        <taxon>Eukaryota</taxon>
        <taxon>Fungi</taxon>
        <taxon>Dikarya</taxon>
        <taxon>Basidiomycota</taxon>
        <taxon>Pucciniomycotina</taxon>
        <taxon>Microbotryomycetes</taxon>
        <taxon>Microbotryales</taxon>
        <taxon>Microbotryaceae</taxon>
        <taxon>Microbotryum</taxon>
    </lineage>
</organism>
<protein>
    <submittedName>
        <fullName evidence="2">BQ5605_C001g00226 protein</fullName>
    </submittedName>
</protein>
<evidence type="ECO:0000313" key="3">
    <source>
        <dbReference type="Proteomes" id="UP000249464"/>
    </source>
</evidence>
<evidence type="ECO:0000313" key="2">
    <source>
        <dbReference type="EMBL" id="SGY44974.1"/>
    </source>
</evidence>
<dbReference type="AlphaFoldDB" id="A0A2X0P5L4"/>
<sequence length="197" mass="21598">MPIRFSETTRGWIAAVAGGLSAGTAGWMVDRRMKAATIRLKKEYVELREANWRADREFLKALEDRSKASTAVYSRPGPIYIKSQNCCRVRSCNQTAGAGLRDWSNLAPSSVAADGGSSVWASCPPGFSCGCRVLPPFSCRASSVKRYLCPKILSSAAPQPKLHSDELHLAIARGDHVTDRKARWWWGRALDAGAIQM</sequence>
<proteinExistence type="predicted"/>
<feature type="transmembrane region" description="Helical" evidence="1">
    <location>
        <begin position="12"/>
        <end position="29"/>
    </location>
</feature>
<keyword evidence="3" id="KW-1185">Reference proteome</keyword>
<name>A0A2X0P5L4_9BASI</name>
<keyword evidence="1" id="KW-1133">Transmembrane helix</keyword>
<evidence type="ECO:0000256" key="1">
    <source>
        <dbReference type="SAM" id="Phobius"/>
    </source>
</evidence>
<keyword evidence="1" id="KW-0812">Transmembrane</keyword>
<accession>A0A2X0P5L4</accession>
<reference evidence="2 3" key="1">
    <citation type="submission" date="2016-11" db="EMBL/GenBank/DDBJ databases">
        <authorList>
            <person name="Jaros S."/>
            <person name="Januszkiewicz K."/>
            <person name="Wedrychowicz H."/>
        </authorList>
    </citation>
    <scope>NUCLEOTIDE SEQUENCE [LARGE SCALE GENOMIC DNA]</scope>
</reference>
<dbReference type="EMBL" id="FQNC01000043">
    <property type="protein sequence ID" value="SGY44974.1"/>
    <property type="molecule type" value="Genomic_DNA"/>
</dbReference>
<keyword evidence="1" id="KW-0472">Membrane</keyword>
<gene>
    <name evidence="2" type="primary">BQ5605_C001g00226</name>
    <name evidence="2" type="ORF">BQ5605_C001G00226</name>
</gene>